<dbReference type="InterPro" id="IPR050982">
    <property type="entry name" value="Auxin_biosynth/cation_transpt"/>
</dbReference>
<dbReference type="InterPro" id="IPR036188">
    <property type="entry name" value="FAD/NAD-bd_sf"/>
</dbReference>
<dbReference type="RefSeq" id="XP_060455101.1">
    <property type="nucleotide sequence ID" value="XM_060598293.1"/>
</dbReference>
<dbReference type="PANTHER" id="PTHR43539">
    <property type="entry name" value="FLAVIN-BINDING MONOOXYGENASE-LIKE PROTEIN (AFU_ORTHOLOGUE AFUA_4G09220)"/>
    <property type="match status" value="1"/>
</dbReference>
<evidence type="ECO:0008006" key="4">
    <source>
        <dbReference type="Google" id="ProtNLM"/>
    </source>
</evidence>
<dbReference type="GO" id="GO:0050660">
    <property type="term" value="F:flavin adenine dinucleotide binding"/>
    <property type="evidence" value="ECO:0007669"/>
    <property type="project" value="TreeGrafter"/>
</dbReference>
<proteinExistence type="predicted"/>
<gene>
    <name evidence="2" type="ORF">CcaverHIS019_0211970</name>
</gene>
<dbReference type="PRINTS" id="PR00411">
    <property type="entry name" value="PNDRDTASEI"/>
</dbReference>
<keyword evidence="3" id="KW-1185">Reference proteome</keyword>
<keyword evidence="1" id="KW-0560">Oxidoreductase</keyword>
<dbReference type="PANTHER" id="PTHR43539:SF26">
    <property type="entry name" value="MONOOXYGENASE, PUTATIVE-RELATED"/>
    <property type="match status" value="1"/>
</dbReference>
<evidence type="ECO:0000313" key="2">
    <source>
        <dbReference type="EMBL" id="BEI89835.1"/>
    </source>
</evidence>
<organism evidence="2 3">
    <name type="scientific">Cutaneotrichosporon cavernicola</name>
    <dbReference type="NCBI Taxonomy" id="279322"/>
    <lineage>
        <taxon>Eukaryota</taxon>
        <taxon>Fungi</taxon>
        <taxon>Dikarya</taxon>
        <taxon>Basidiomycota</taxon>
        <taxon>Agaricomycotina</taxon>
        <taxon>Tremellomycetes</taxon>
        <taxon>Trichosporonales</taxon>
        <taxon>Trichosporonaceae</taxon>
        <taxon>Cutaneotrichosporon</taxon>
    </lineage>
</organism>
<reference evidence="2" key="1">
    <citation type="journal article" date="2023" name="BMC Genomics">
        <title>Chromosome-level genome assemblies of Cutaneotrichosporon spp. (Trichosporonales, Basidiomycota) reveal imbalanced evolution between nucleotide sequences and chromosome synteny.</title>
        <authorList>
            <person name="Kobayashi Y."/>
            <person name="Kayamori A."/>
            <person name="Aoki K."/>
            <person name="Shiwa Y."/>
            <person name="Matsutani M."/>
            <person name="Fujita N."/>
            <person name="Sugita T."/>
            <person name="Iwasaki W."/>
            <person name="Tanaka N."/>
            <person name="Takashima M."/>
        </authorList>
    </citation>
    <scope>NUCLEOTIDE SEQUENCE</scope>
    <source>
        <strain evidence="2">HIS019</strain>
    </source>
</reference>
<dbReference type="Pfam" id="PF13738">
    <property type="entry name" value="Pyr_redox_3"/>
    <property type="match status" value="1"/>
</dbReference>
<dbReference type="SUPFAM" id="SSF51905">
    <property type="entry name" value="FAD/NAD(P)-binding domain"/>
    <property type="match status" value="2"/>
</dbReference>
<dbReference type="EMBL" id="AP028213">
    <property type="protein sequence ID" value="BEI89835.1"/>
    <property type="molecule type" value="Genomic_DNA"/>
</dbReference>
<dbReference type="Proteomes" id="UP001233271">
    <property type="component" value="Chromosome 2"/>
</dbReference>
<dbReference type="GO" id="GO:0004497">
    <property type="term" value="F:monooxygenase activity"/>
    <property type="evidence" value="ECO:0007669"/>
    <property type="project" value="TreeGrafter"/>
</dbReference>
<dbReference type="KEGG" id="ccac:CcaHIS019_0211970"/>
<evidence type="ECO:0000256" key="1">
    <source>
        <dbReference type="ARBA" id="ARBA00023002"/>
    </source>
</evidence>
<sequence>MAPTAVVDTTPALATIADLKAKVAEKPALPDNYMYDFQYNAALPTTDALGTKVPDDTDAVKVAQDVTASLSAALEAGDAAAFTALFVEKGVWRDKLAFTWDYRTFNFTEAIGKAAADLLPSTRSNNFELFTPLPSIQRPYPDLEYVQFCLKFDTPLVHATAMVNAVLTKDGWKLWTLHTVAEDLIQFPEVAPADGHMTGDISFEAQREKEDDEIRPDVVIVGGGQNGLALAARLKALGISALIVERAATVGEVWRKRYEYLSLHFPHWADHLPYFPYPEHWPTYTPAQKQGMYMEWYAQAMELAIWANSSVVDAKQDASGWTVNINKGGIEVRTLHPKHVVMATSLCGVPMTPDVPGLEEWNGVARHSTAHDSSRNWVGKKVLVVGTSSSGFDTAYDCARRDIDVTILQRSPTYIMSLTHSVPRAIGIYEPVNGVRPNLEEQDRIAFAMPVGPGEELGRRNAEVLENLDRDLLDGLHAKGLRTWRGQRGTGNGTLGQTRNGGFYFDAGACDQIINGKIKVEQGHVERFTSDKVILSGGREREYDLVVFATGFSSTVDSVKATLGEEIASRCGPIWGIDEEGEFRSAYKHSGVDNLWMMVGYLPYTRYHSKRMAIRIKALLEGVSPAAYTA</sequence>
<dbReference type="Gene3D" id="3.50.50.60">
    <property type="entry name" value="FAD/NAD(P)-binding domain"/>
    <property type="match status" value="2"/>
</dbReference>
<dbReference type="AlphaFoldDB" id="A0AA48IA03"/>
<protein>
    <recommendedName>
        <fullName evidence="4">Flavin-containing monooxygenase</fullName>
    </recommendedName>
</protein>
<evidence type="ECO:0000313" key="3">
    <source>
        <dbReference type="Proteomes" id="UP001233271"/>
    </source>
</evidence>
<accession>A0AA48IA03</accession>
<name>A0AA48IA03_9TREE</name>
<dbReference type="GeneID" id="85493706"/>